<evidence type="ECO:0000313" key="3">
    <source>
        <dbReference type="Proteomes" id="UP000078546"/>
    </source>
</evidence>
<protein>
    <submittedName>
        <fullName evidence="2">Uncharacterized protein</fullName>
    </submittedName>
</protein>
<name>A0A1A8WMQ6_PLAOA</name>
<reference evidence="2" key="2">
    <citation type="submission" date="2016-05" db="EMBL/GenBank/DDBJ databases">
        <authorList>
            <person name="Lavstsen T."/>
            <person name="Jespersen J.S."/>
        </authorList>
    </citation>
    <scope>NUCLEOTIDE SEQUENCE [LARGE SCALE GENOMIC DNA]</scope>
</reference>
<sequence>MQQDSQFISPVKKRKTMGKANIKDFETMCQWFKKLSNKKAMPLLPEKKDERLKRFTNFSLYHIMEKYEFLPNFLLQTEYLYPHLYQSPETLRQSYFNHHRFSSTQGATKNQM</sequence>
<evidence type="ECO:0000313" key="4">
    <source>
        <dbReference type="Proteomes" id="UP000078560"/>
    </source>
</evidence>
<dbReference type="Proteomes" id="UP000078560">
    <property type="component" value="Unassembled WGS sequence"/>
</dbReference>
<proteinExistence type="predicted"/>
<dbReference type="AlphaFoldDB" id="A0A1A8WMQ6"/>
<reference evidence="3 4" key="1">
    <citation type="submission" date="2016-05" db="EMBL/GenBank/DDBJ databases">
        <authorList>
            <person name="Naeem Raeece"/>
        </authorList>
    </citation>
    <scope>NUCLEOTIDE SEQUENCE [LARGE SCALE GENOMIC DNA]</scope>
</reference>
<gene>
    <name evidence="2" type="ORF">POVCU1_027780</name>
    <name evidence="1" type="ORF">POVCU2_0030360</name>
</gene>
<dbReference type="Proteomes" id="UP000078546">
    <property type="component" value="Unassembled WGS sequence"/>
</dbReference>
<dbReference type="EMBL" id="FLQU01000402">
    <property type="protein sequence ID" value="SBS85221.1"/>
    <property type="molecule type" value="Genomic_DNA"/>
</dbReference>
<organism evidence="2 3">
    <name type="scientific">Plasmodium ovale curtisi</name>
    <dbReference type="NCBI Taxonomy" id="864141"/>
    <lineage>
        <taxon>Eukaryota</taxon>
        <taxon>Sar</taxon>
        <taxon>Alveolata</taxon>
        <taxon>Apicomplexa</taxon>
        <taxon>Aconoidasida</taxon>
        <taxon>Haemosporida</taxon>
        <taxon>Plasmodiidae</taxon>
        <taxon>Plasmodium</taxon>
        <taxon>Plasmodium (Plasmodium)</taxon>
    </lineage>
</organism>
<evidence type="ECO:0000313" key="1">
    <source>
        <dbReference type="EMBL" id="SBS85221.1"/>
    </source>
</evidence>
<dbReference type="EMBL" id="FLQV01000507">
    <property type="protein sequence ID" value="SBS94168.1"/>
    <property type="molecule type" value="Genomic_DNA"/>
</dbReference>
<evidence type="ECO:0000313" key="2">
    <source>
        <dbReference type="EMBL" id="SBS94168.1"/>
    </source>
</evidence>
<accession>A0A1A8WMQ6</accession>